<dbReference type="InterPro" id="IPR016633">
    <property type="entry name" value="EarP"/>
</dbReference>
<comment type="caution">
    <text evidence="8">The sequence shown here is derived from an EMBL/GenBank/DDBJ whole genome shotgun (WGS) entry which is preliminary data.</text>
</comment>
<dbReference type="GO" id="GO:0106361">
    <property type="term" value="F:protein-arginine rhamnosyltransferase activity"/>
    <property type="evidence" value="ECO:0007669"/>
    <property type="project" value="InterPro"/>
</dbReference>
<protein>
    <recommendedName>
        <fullName evidence="5">Protein-arginine rhamnosyltransferase</fullName>
    </recommendedName>
    <alternativeName>
        <fullName evidence="6">EF-P arginine rhamnosyltransferase</fullName>
    </alternativeName>
</protein>
<evidence type="ECO:0000256" key="7">
    <source>
        <dbReference type="ARBA" id="ARBA00048472"/>
    </source>
</evidence>
<evidence type="ECO:0000256" key="1">
    <source>
        <dbReference type="ARBA" id="ARBA00022676"/>
    </source>
</evidence>
<evidence type="ECO:0000256" key="2">
    <source>
        <dbReference type="ARBA" id="ARBA00022679"/>
    </source>
</evidence>
<name>A0A918P071_9NEIS</name>
<dbReference type="PIRSF" id="PIRSF015557">
    <property type="entry name" value="UCP015557"/>
    <property type="match status" value="1"/>
</dbReference>
<keyword evidence="1" id="KW-0328">Glycosyltransferase</keyword>
<dbReference type="NCBIfam" id="TIGR03837">
    <property type="entry name" value="efp_Arg_rhamno"/>
    <property type="match status" value="1"/>
</dbReference>
<proteinExistence type="inferred from homology"/>
<dbReference type="Pfam" id="PF10093">
    <property type="entry name" value="EarP"/>
    <property type="match status" value="1"/>
</dbReference>
<dbReference type="AlphaFoldDB" id="A0A918P071"/>
<keyword evidence="9" id="KW-1185">Reference proteome</keyword>
<dbReference type="RefSeq" id="WP_189532243.1">
    <property type="nucleotide sequence ID" value="NZ_BMYX01000005.1"/>
</dbReference>
<sequence length="370" mass="41857">MLATPALNWDIYCKVIDNFGDIGVTWRLAKQLVREHGHSVRLWVDDLAAAQPLIRDLDPGLADQTCQGIRLMRWDDTASDAVPGDVVVEAFACDLPESVLDAMAARRPAPVWINLEYLSAEDWVEGCHGMRSVHPARGLVKTFYFPGFGRATGGLLMERYVPEAVRLAQASRQPPFDVLNVSLFSYPNPALASLLQAWREHESPIHCRIPEGRVLESLEPLLGTKLRPGERLAQDALTLEILPFTDQEGYDRILWNSDFNIVRGEDSFVRAQWAERPFLWHIYPQEDDIHLVKLDAFLRRYTTGLSPDAAAALIEAQQCWNRSASMSSIWRAMSVHLPELAMHSHRWAAFLRENGDLAGRLVQFVQNQIQ</sequence>
<comment type="function">
    <text evidence="3">Protein-arginine rhamnosyltransferase that catalyzes the transfer of a single rhamnose to elongation factor P (EF-P) on 'Lys-32', a modification required for EF-P-dependent rescue of polyproline stalled ribosomes.</text>
</comment>
<evidence type="ECO:0000256" key="4">
    <source>
        <dbReference type="ARBA" id="ARBA00024346"/>
    </source>
</evidence>
<organism evidence="8 9">
    <name type="scientific">Paludibacterium paludis</name>
    <dbReference type="NCBI Taxonomy" id="1225769"/>
    <lineage>
        <taxon>Bacteria</taxon>
        <taxon>Pseudomonadati</taxon>
        <taxon>Pseudomonadota</taxon>
        <taxon>Betaproteobacteria</taxon>
        <taxon>Neisseriales</taxon>
        <taxon>Chromobacteriaceae</taxon>
        <taxon>Paludibacterium</taxon>
    </lineage>
</organism>
<accession>A0A918P071</accession>
<dbReference type="Proteomes" id="UP000645257">
    <property type="component" value="Unassembled WGS sequence"/>
</dbReference>
<evidence type="ECO:0000256" key="5">
    <source>
        <dbReference type="ARBA" id="ARBA00024416"/>
    </source>
</evidence>
<reference evidence="8" key="2">
    <citation type="submission" date="2020-09" db="EMBL/GenBank/DDBJ databases">
        <authorList>
            <person name="Sun Q."/>
            <person name="Kim S."/>
        </authorList>
    </citation>
    <scope>NUCLEOTIDE SEQUENCE</scope>
    <source>
        <strain evidence="8">KCTC 32182</strain>
    </source>
</reference>
<evidence type="ECO:0000313" key="8">
    <source>
        <dbReference type="EMBL" id="GGY10710.1"/>
    </source>
</evidence>
<evidence type="ECO:0000256" key="3">
    <source>
        <dbReference type="ARBA" id="ARBA00024303"/>
    </source>
</evidence>
<dbReference type="EMBL" id="BMYX01000005">
    <property type="protein sequence ID" value="GGY10710.1"/>
    <property type="molecule type" value="Genomic_DNA"/>
</dbReference>
<comment type="catalytic activity">
    <reaction evidence="7">
        <text>dTDP-beta-L-rhamnose + L-arginyl-[protein] = N(omega)-(alpha-L-rhamnosyl)-L-arginyl-[protein] + dTDP + H(+)</text>
        <dbReference type="Rhea" id="RHEA:66692"/>
        <dbReference type="Rhea" id="RHEA-COMP:10532"/>
        <dbReference type="Rhea" id="RHEA-COMP:17096"/>
        <dbReference type="ChEBI" id="CHEBI:15378"/>
        <dbReference type="ChEBI" id="CHEBI:29965"/>
        <dbReference type="ChEBI" id="CHEBI:57510"/>
        <dbReference type="ChEBI" id="CHEBI:58369"/>
        <dbReference type="ChEBI" id="CHEBI:167445"/>
    </reaction>
    <physiologicalReaction direction="left-to-right" evidence="7">
        <dbReference type="Rhea" id="RHEA:66693"/>
    </physiologicalReaction>
</comment>
<gene>
    <name evidence="8" type="ORF">GCM10011289_11850</name>
</gene>
<reference evidence="8" key="1">
    <citation type="journal article" date="2014" name="Int. J. Syst. Evol. Microbiol.">
        <title>Complete genome sequence of Corynebacterium casei LMG S-19264T (=DSM 44701T), isolated from a smear-ripened cheese.</title>
        <authorList>
            <consortium name="US DOE Joint Genome Institute (JGI-PGF)"/>
            <person name="Walter F."/>
            <person name="Albersmeier A."/>
            <person name="Kalinowski J."/>
            <person name="Ruckert C."/>
        </authorList>
    </citation>
    <scope>NUCLEOTIDE SEQUENCE</scope>
    <source>
        <strain evidence="8">KCTC 32182</strain>
    </source>
</reference>
<comment type="similarity">
    <text evidence="4">Belongs to the glycosyltransferase 104 family.</text>
</comment>
<keyword evidence="2" id="KW-0808">Transferase</keyword>
<evidence type="ECO:0000256" key="6">
    <source>
        <dbReference type="ARBA" id="ARBA00030025"/>
    </source>
</evidence>
<evidence type="ECO:0000313" key="9">
    <source>
        <dbReference type="Proteomes" id="UP000645257"/>
    </source>
</evidence>